<dbReference type="CDD" id="cd00609">
    <property type="entry name" value="AAT_like"/>
    <property type="match status" value="1"/>
</dbReference>
<dbReference type="FunFam" id="3.40.640.10:FF:000053">
    <property type="entry name" value="Aminotransferase, class I"/>
    <property type="match status" value="1"/>
</dbReference>
<dbReference type="PANTHER" id="PTHR42790">
    <property type="entry name" value="AMINOTRANSFERASE"/>
    <property type="match status" value="1"/>
</dbReference>
<evidence type="ECO:0000256" key="6">
    <source>
        <dbReference type="ARBA" id="ARBA00022898"/>
    </source>
</evidence>
<dbReference type="STRING" id="416944.SAMN05421548_1189"/>
<dbReference type="GO" id="GO:0030170">
    <property type="term" value="F:pyridoxal phosphate binding"/>
    <property type="evidence" value="ECO:0007669"/>
    <property type="project" value="InterPro"/>
</dbReference>
<dbReference type="InterPro" id="IPR015422">
    <property type="entry name" value="PyrdxlP-dep_Trfase_small"/>
</dbReference>
<dbReference type="AlphaFoldDB" id="A0A1G6TY95"/>
<dbReference type="EMBL" id="FMYQ01000018">
    <property type="protein sequence ID" value="SDD34070.1"/>
    <property type="molecule type" value="Genomic_DNA"/>
</dbReference>
<reference evidence="9" key="1">
    <citation type="submission" date="2016-09" db="EMBL/GenBank/DDBJ databases">
        <authorList>
            <person name="Varghese N."/>
            <person name="Submissions S."/>
        </authorList>
    </citation>
    <scope>NUCLEOTIDE SEQUENCE [LARGE SCALE GENOMIC DNA]</scope>
    <source>
        <strain evidence="9">TNe-862</strain>
    </source>
</reference>
<proteinExistence type="inferred from homology"/>
<comment type="cofactor">
    <cofactor evidence="1">
        <name>pyridoxal 5'-phosphate</name>
        <dbReference type="ChEBI" id="CHEBI:597326"/>
    </cofactor>
</comment>
<protein>
    <submittedName>
        <fullName evidence="8">2-aminoadipate transaminase</fullName>
    </submittedName>
</protein>
<keyword evidence="4" id="KW-0032">Aminotransferase</keyword>
<dbReference type="InterPro" id="IPR004839">
    <property type="entry name" value="Aminotransferase_I/II_large"/>
</dbReference>
<evidence type="ECO:0000256" key="4">
    <source>
        <dbReference type="ARBA" id="ARBA00022576"/>
    </source>
</evidence>
<comment type="similarity">
    <text evidence="2">Belongs to the class-I pyridoxal-phosphate-dependent aminotransferase family.</text>
</comment>
<evidence type="ECO:0000256" key="3">
    <source>
        <dbReference type="ARBA" id="ARBA00011738"/>
    </source>
</evidence>
<dbReference type="SUPFAM" id="SSF53383">
    <property type="entry name" value="PLP-dependent transferases"/>
    <property type="match status" value="1"/>
</dbReference>
<evidence type="ECO:0000259" key="7">
    <source>
        <dbReference type="Pfam" id="PF00155"/>
    </source>
</evidence>
<dbReference type="GO" id="GO:0008483">
    <property type="term" value="F:transaminase activity"/>
    <property type="evidence" value="ECO:0007669"/>
    <property type="project" value="UniProtKB-KW"/>
</dbReference>
<evidence type="ECO:0000256" key="5">
    <source>
        <dbReference type="ARBA" id="ARBA00022679"/>
    </source>
</evidence>
<dbReference type="InterPro" id="IPR050859">
    <property type="entry name" value="Class-I_PLP-dep_aminotransf"/>
</dbReference>
<feature type="domain" description="Aminotransferase class I/classII large" evidence="7">
    <location>
        <begin position="49"/>
        <end position="379"/>
    </location>
</feature>
<dbReference type="Gene3D" id="3.90.1150.10">
    <property type="entry name" value="Aspartate Aminotransferase, domain 1"/>
    <property type="match status" value="1"/>
</dbReference>
<dbReference type="PANTHER" id="PTHR42790:SF19">
    <property type="entry name" value="KYNURENINE_ALPHA-AMINOADIPATE AMINOTRANSFERASE, MITOCHONDRIAL"/>
    <property type="match status" value="1"/>
</dbReference>
<dbReference type="Gene3D" id="3.40.640.10">
    <property type="entry name" value="Type I PLP-dependent aspartate aminotransferase-like (Major domain)"/>
    <property type="match status" value="1"/>
</dbReference>
<gene>
    <name evidence="8" type="ORF">SAMN05421548_1189</name>
</gene>
<sequence length="389" mass="42281">MHFDISQRAQRLTSSAIREILKITEDPSVISFAGGIPSPQTFPVGLMKEACARILDEAPDAALQYAPTEGYTPLREWIADRHDVTPDRVLITTGSQQALDLLAKVLVDPGSRILVENPTYLGALQAFSLSEPALVPIECDDAGIVPEALTGAAIRGARFVYTMPNFQNPTGRRLPLARRREFVAAMREANVVIVEDDPYGELAYIGEPLPTMLSMNGEGVIYLGSFSKIVAPGLRVGYAIAPEPLMKKLVQTKQASDLHTSGFVQRMVYEMLRTGFLDAHVKQIRALYVGQRDAMLASLASHCASRMSWNVPEGGMFLWARVLDAVDVTRLLETTLAPVSGPRVAFVPGSPFYAGVADTHTLRLSFVTVPPPRIEEGVAQLAAALARLS</sequence>
<evidence type="ECO:0000313" key="8">
    <source>
        <dbReference type="EMBL" id="SDD34070.1"/>
    </source>
</evidence>
<dbReference type="OrthoDB" id="9804020at2"/>
<dbReference type="Pfam" id="PF00155">
    <property type="entry name" value="Aminotran_1_2"/>
    <property type="match status" value="1"/>
</dbReference>
<name>A0A1G6TY95_9BURK</name>
<evidence type="ECO:0000313" key="9">
    <source>
        <dbReference type="Proteomes" id="UP000198908"/>
    </source>
</evidence>
<dbReference type="InterPro" id="IPR015421">
    <property type="entry name" value="PyrdxlP-dep_Trfase_major"/>
</dbReference>
<accession>A0A1G6TY95</accession>
<keyword evidence="9" id="KW-1185">Reference proteome</keyword>
<dbReference type="GO" id="GO:1901605">
    <property type="term" value="P:alpha-amino acid metabolic process"/>
    <property type="evidence" value="ECO:0007669"/>
    <property type="project" value="TreeGrafter"/>
</dbReference>
<evidence type="ECO:0000256" key="2">
    <source>
        <dbReference type="ARBA" id="ARBA00007441"/>
    </source>
</evidence>
<organism evidence="8 9">
    <name type="scientific">Paraburkholderia lycopersici</name>
    <dbReference type="NCBI Taxonomy" id="416944"/>
    <lineage>
        <taxon>Bacteria</taxon>
        <taxon>Pseudomonadati</taxon>
        <taxon>Pseudomonadota</taxon>
        <taxon>Betaproteobacteria</taxon>
        <taxon>Burkholderiales</taxon>
        <taxon>Burkholderiaceae</taxon>
        <taxon>Paraburkholderia</taxon>
    </lineage>
</organism>
<dbReference type="InterPro" id="IPR015424">
    <property type="entry name" value="PyrdxlP-dep_Trfase"/>
</dbReference>
<dbReference type="Proteomes" id="UP000198908">
    <property type="component" value="Unassembled WGS sequence"/>
</dbReference>
<keyword evidence="5" id="KW-0808">Transferase</keyword>
<keyword evidence="6" id="KW-0663">Pyridoxal phosphate</keyword>
<evidence type="ECO:0000256" key="1">
    <source>
        <dbReference type="ARBA" id="ARBA00001933"/>
    </source>
</evidence>
<comment type="subunit">
    <text evidence="3">Homodimer.</text>
</comment>
<dbReference type="RefSeq" id="WP_091999737.1">
    <property type="nucleotide sequence ID" value="NZ_FMYQ01000018.1"/>
</dbReference>